<evidence type="ECO:0000256" key="2">
    <source>
        <dbReference type="ARBA" id="ARBA00023315"/>
    </source>
</evidence>
<organism evidence="4 5">
    <name type="scientific">Anaerotignum lactatifermentans</name>
    <dbReference type="NCBI Taxonomy" id="160404"/>
    <lineage>
        <taxon>Bacteria</taxon>
        <taxon>Bacillati</taxon>
        <taxon>Bacillota</taxon>
        <taxon>Clostridia</taxon>
        <taxon>Lachnospirales</taxon>
        <taxon>Anaerotignaceae</taxon>
        <taxon>Anaerotignum</taxon>
    </lineage>
</organism>
<evidence type="ECO:0000313" key="4">
    <source>
        <dbReference type="EMBL" id="MBM6876746.1"/>
    </source>
</evidence>
<dbReference type="InterPro" id="IPR000182">
    <property type="entry name" value="GNAT_dom"/>
</dbReference>
<reference evidence="4 5" key="1">
    <citation type="journal article" date="2021" name="Sci. Rep.">
        <title>The distribution of antibiotic resistance genes in chicken gut microbiota commensals.</title>
        <authorList>
            <person name="Juricova H."/>
            <person name="Matiasovicova J."/>
            <person name="Kubasova T."/>
            <person name="Cejkova D."/>
            <person name="Rychlik I."/>
        </authorList>
    </citation>
    <scope>NUCLEOTIDE SEQUENCE [LARGE SCALE GENOMIC DNA]</scope>
    <source>
        <strain evidence="4 5">An431b</strain>
    </source>
</reference>
<evidence type="ECO:0000313" key="5">
    <source>
        <dbReference type="Proteomes" id="UP000729290"/>
    </source>
</evidence>
<feature type="domain" description="N-acetyltransferase" evidence="3">
    <location>
        <begin position="1"/>
        <end position="150"/>
    </location>
</feature>
<dbReference type="PROSITE" id="PS51186">
    <property type="entry name" value="GNAT"/>
    <property type="match status" value="1"/>
</dbReference>
<dbReference type="Proteomes" id="UP000729290">
    <property type="component" value="Unassembled WGS sequence"/>
</dbReference>
<dbReference type="RefSeq" id="WP_205132344.1">
    <property type="nucleotide sequence ID" value="NZ_JACSNT010000001.1"/>
</dbReference>
<dbReference type="InterPro" id="IPR050832">
    <property type="entry name" value="Bact_Acetyltransf"/>
</dbReference>
<sequence length="152" mass="17662">MFQKAQAEDCRAVYKLICDMEQKELPYDRFHNIFLGQLARPDFYCLLLKEEGQVLGMLNLRFEEQLHHAARIAEIMELAVAPSCRNNGLGKALFLHACTLAKEAGCIQMEVACNQLRKDTHRFYLREGMRNFHYKFSKSLTGEDMTENRLGR</sequence>
<dbReference type="InterPro" id="IPR016181">
    <property type="entry name" value="Acyl_CoA_acyltransferase"/>
</dbReference>
<dbReference type="EMBL" id="JACSNV010000001">
    <property type="protein sequence ID" value="MBM6876746.1"/>
    <property type="molecule type" value="Genomic_DNA"/>
</dbReference>
<keyword evidence="1" id="KW-0808">Transferase</keyword>
<proteinExistence type="predicted"/>
<dbReference type="CDD" id="cd04301">
    <property type="entry name" value="NAT_SF"/>
    <property type="match status" value="1"/>
</dbReference>
<keyword evidence="2" id="KW-0012">Acyltransferase</keyword>
<comment type="caution">
    <text evidence="4">The sequence shown here is derived from an EMBL/GenBank/DDBJ whole genome shotgun (WGS) entry which is preliminary data.</text>
</comment>
<dbReference type="PANTHER" id="PTHR43877:SF2">
    <property type="entry name" value="AMINOALKYLPHOSPHONATE N-ACETYLTRANSFERASE-RELATED"/>
    <property type="match status" value="1"/>
</dbReference>
<evidence type="ECO:0000256" key="1">
    <source>
        <dbReference type="ARBA" id="ARBA00022679"/>
    </source>
</evidence>
<keyword evidence="5" id="KW-1185">Reference proteome</keyword>
<gene>
    <name evidence="4" type="ORF">H9X83_01035</name>
</gene>
<dbReference type="Pfam" id="PF00583">
    <property type="entry name" value="Acetyltransf_1"/>
    <property type="match status" value="1"/>
</dbReference>
<accession>A0ABS2G5M5</accession>
<name>A0ABS2G5M5_9FIRM</name>
<dbReference type="SUPFAM" id="SSF55729">
    <property type="entry name" value="Acyl-CoA N-acyltransferases (Nat)"/>
    <property type="match status" value="1"/>
</dbReference>
<dbReference type="PANTHER" id="PTHR43877">
    <property type="entry name" value="AMINOALKYLPHOSPHONATE N-ACETYLTRANSFERASE-RELATED-RELATED"/>
    <property type="match status" value="1"/>
</dbReference>
<evidence type="ECO:0000259" key="3">
    <source>
        <dbReference type="PROSITE" id="PS51186"/>
    </source>
</evidence>
<protein>
    <submittedName>
        <fullName evidence="4">GNAT family N-acetyltransferase</fullName>
    </submittedName>
</protein>
<dbReference type="Gene3D" id="3.40.630.30">
    <property type="match status" value="1"/>
</dbReference>